<dbReference type="Proteomes" id="UP000494165">
    <property type="component" value="Unassembled WGS sequence"/>
</dbReference>
<accession>A0A8S1E7U7</accession>
<comment type="subcellular location">
    <subcellularLocation>
        <location evidence="8">Endomembrane system</location>
        <topology evidence="8">Peripheral membrane protein</topology>
        <orientation evidence="8">Cytoplasmic side</orientation>
    </subcellularLocation>
</comment>
<dbReference type="InterPro" id="IPR010926">
    <property type="entry name" value="Myosin_TH1"/>
</dbReference>
<proteinExistence type="inferred from homology"/>
<dbReference type="FunFam" id="1.20.58.530:FF:000004">
    <property type="entry name" value="Unconventional myosin ID"/>
    <property type="match status" value="1"/>
</dbReference>
<dbReference type="PROSITE" id="PS51757">
    <property type="entry name" value="TH1"/>
    <property type="match status" value="1"/>
</dbReference>
<gene>
    <name evidence="13" type="ORF">CLODIP_2_CD00946</name>
</gene>
<evidence type="ECO:0000256" key="5">
    <source>
        <dbReference type="ARBA" id="ARBA00023123"/>
    </source>
</evidence>
<dbReference type="GO" id="GO:0006897">
    <property type="term" value="P:endocytosis"/>
    <property type="evidence" value="ECO:0007669"/>
    <property type="project" value="TreeGrafter"/>
</dbReference>
<dbReference type="EMBL" id="CADEPI010000774">
    <property type="protein sequence ID" value="CAB3388403.1"/>
    <property type="molecule type" value="Genomic_DNA"/>
</dbReference>
<feature type="binding site" evidence="9">
    <location>
        <begin position="165"/>
        <end position="172"/>
    </location>
    <ligand>
        <name>ATP</name>
        <dbReference type="ChEBI" id="CHEBI:30616"/>
    </ligand>
</feature>
<evidence type="ECO:0000256" key="6">
    <source>
        <dbReference type="ARBA" id="ARBA00023175"/>
    </source>
</evidence>
<evidence type="ECO:0000259" key="11">
    <source>
        <dbReference type="PROSITE" id="PS51456"/>
    </source>
</evidence>
<evidence type="ECO:0000256" key="7">
    <source>
        <dbReference type="ARBA" id="ARBA00023203"/>
    </source>
</evidence>
<dbReference type="GO" id="GO:0005886">
    <property type="term" value="C:plasma membrane"/>
    <property type="evidence" value="ECO:0007669"/>
    <property type="project" value="TreeGrafter"/>
</dbReference>
<dbReference type="GO" id="GO:0048803">
    <property type="term" value="P:imaginal disc-derived male genitalia morphogenesis"/>
    <property type="evidence" value="ECO:0007669"/>
    <property type="project" value="UniProtKB-ARBA"/>
</dbReference>
<dbReference type="OrthoDB" id="10055605at2759"/>
<dbReference type="SMART" id="SM00242">
    <property type="entry name" value="MYSc"/>
    <property type="match status" value="1"/>
</dbReference>
<dbReference type="GO" id="GO:0007368">
    <property type="term" value="P:determination of left/right symmetry"/>
    <property type="evidence" value="ECO:0007669"/>
    <property type="project" value="UniProtKB-ARBA"/>
</dbReference>
<dbReference type="GO" id="GO:0007498">
    <property type="term" value="P:mesoderm development"/>
    <property type="evidence" value="ECO:0007669"/>
    <property type="project" value="UniProtKB-ARBA"/>
</dbReference>
<comment type="caution">
    <text evidence="13">The sequence shown here is derived from an EMBL/GenBank/DDBJ whole genome shotgun (WGS) entry which is preliminary data.</text>
</comment>
<dbReference type="GO" id="GO:0005524">
    <property type="term" value="F:ATP binding"/>
    <property type="evidence" value="ECO:0007669"/>
    <property type="project" value="UniProtKB-UniRule"/>
</dbReference>
<dbReference type="InterPro" id="IPR001609">
    <property type="entry name" value="Myosin_head_motor_dom-like"/>
</dbReference>
<dbReference type="GO" id="GO:0005938">
    <property type="term" value="C:cell cortex"/>
    <property type="evidence" value="ECO:0007669"/>
    <property type="project" value="UniProtKB-ARBA"/>
</dbReference>
<dbReference type="PROSITE" id="PS50096">
    <property type="entry name" value="IQ"/>
    <property type="match status" value="1"/>
</dbReference>
<organism evidence="13 14">
    <name type="scientific">Cloeon dipterum</name>
    <dbReference type="NCBI Taxonomy" id="197152"/>
    <lineage>
        <taxon>Eukaryota</taxon>
        <taxon>Metazoa</taxon>
        <taxon>Ecdysozoa</taxon>
        <taxon>Arthropoda</taxon>
        <taxon>Hexapoda</taxon>
        <taxon>Insecta</taxon>
        <taxon>Pterygota</taxon>
        <taxon>Palaeoptera</taxon>
        <taxon>Ephemeroptera</taxon>
        <taxon>Pisciforma</taxon>
        <taxon>Baetidae</taxon>
        <taxon>Cloeon</taxon>
    </lineage>
</organism>
<dbReference type="Pfam" id="PF00063">
    <property type="entry name" value="Myosin_head"/>
    <property type="match status" value="2"/>
</dbReference>
<evidence type="ECO:0008006" key="15">
    <source>
        <dbReference type="Google" id="ProtNLM"/>
    </source>
</evidence>
<feature type="domain" description="TH1" evidence="12">
    <location>
        <begin position="1026"/>
        <end position="1248"/>
    </location>
</feature>
<evidence type="ECO:0000256" key="8">
    <source>
        <dbReference type="ARBA" id="ARBA00029433"/>
    </source>
</evidence>
<dbReference type="Gene3D" id="3.40.850.10">
    <property type="entry name" value="Kinesin motor domain"/>
    <property type="match status" value="2"/>
</dbReference>
<evidence type="ECO:0000256" key="10">
    <source>
        <dbReference type="SAM" id="MobiDB-lite"/>
    </source>
</evidence>
<dbReference type="Gene3D" id="1.20.5.4820">
    <property type="match status" value="1"/>
</dbReference>
<keyword evidence="7 9" id="KW-0009">Actin-binding</keyword>
<evidence type="ECO:0000256" key="2">
    <source>
        <dbReference type="ARBA" id="ARBA00022741"/>
    </source>
</evidence>
<keyword evidence="2 9" id="KW-0547">Nucleotide-binding</keyword>
<evidence type="ECO:0000256" key="3">
    <source>
        <dbReference type="ARBA" id="ARBA00022840"/>
    </source>
</evidence>
<dbReference type="GO" id="GO:0030048">
    <property type="term" value="P:actin filament-based movement"/>
    <property type="evidence" value="ECO:0007669"/>
    <property type="project" value="TreeGrafter"/>
</dbReference>
<dbReference type="GO" id="GO:0005902">
    <property type="term" value="C:microvillus"/>
    <property type="evidence" value="ECO:0007669"/>
    <property type="project" value="TreeGrafter"/>
</dbReference>
<feature type="domain" description="Myosin motor" evidence="11">
    <location>
        <begin position="71"/>
        <end position="854"/>
    </location>
</feature>
<dbReference type="GO" id="GO:0051015">
    <property type="term" value="F:actin filament binding"/>
    <property type="evidence" value="ECO:0007669"/>
    <property type="project" value="TreeGrafter"/>
</dbReference>
<comment type="similarity">
    <text evidence="1 9">Belongs to the TRAFAC class myosin-kinesin ATPase superfamily. Myosin family.</text>
</comment>
<reference evidence="13 14" key="1">
    <citation type="submission" date="2020-04" db="EMBL/GenBank/DDBJ databases">
        <authorList>
            <person name="Alioto T."/>
            <person name="Alioto T."/>
            <person name="Gomez Garrido J."/>
        </authorList>
    </citation>
    <scope>NUCLEOTIDE SEQUENCE [LARGE SCALE GENOMIC DNA]</scope>
</reference>
<keyword evidence="14" id="KW-1185">Reference proteome</keyword>
<feature type="compositionally biased region" description="Pro residues" evidence="10">
    <location>
        <begin position="408"/>
        <end position="417"/>
    </location>
</feature>
<protein>
    <recommendedName>
        <fullName evidence="15">Myosin motor domain-containing protein</fullName>
    </recommendedName>
</protein>
<feature type="region of interest" description="Disordered" evidence="10">
    <location>
        <begin position="1"/>
        <end position="60"/>
    </location>
</feature>
<name>A0A8S1E7U7_9INSE</name>
<evidence type="ECO:0000256" key="4">
    <source>
        <dbReference type="ARBA" id="ARBA00023121"/>
    </source>
</evidence>
<feature type="region of interest" description="Disordered" evidence="10">
    <location>
        <begin position="400"/>
        <end position="445"/>
    </location>
</feature>
<dbReference type="PRINTS" id="PR00193">
    <property type="entry name" value="MYOSINHEAVY"/>
</dbReference>
<feature type="non-terminal residue" evidence="13">
    <location>
        <position position="1"/>
    </location>
</feature>
<dbReference type="InterPro" id="IPR000048">
    <property type="entry name" value="IQ_motif_EF-hand-BS"/>
</dbReference>
<dbReference type="GO" id="GO:0012505">
    <property type="term" value="C:endomembrane system"/>
    <property type="evidence" value="ECO:0007669"/>
    <property type="project" value="UniProtKB-SubCell"/>
</dbReference>
<dbReference type="SMART" id="SM00015">
    <property type="entry name" value="IQ"/>
    <property type="match status" value="2"/>
</dbReference>
<keyword evidence="4" id="KW-0446">Lipid-binding</keyword>
<dbReference type="PANTHER" id="PTHR13140:SF802">
    <property type="entry name" value="UNCONVENTIONAL MYOSIN-IB ISOFORM X1"/>
    <property type="match status" value="1"/>
</dbReference>
<sequence>RPAPFSKEQPWRDSGRGCRHRSRGRPLEEGMSSGGVPSAAATSSSQCCGQHGSRGHSARRAPPLAIHEQEVGVADTLQLEPLTEEAFVANLQQRFKRDLIYTSAGDVLVSVNPYKKLALYSLDVVEAYRNRPILSHLPPHIFALADKAHWNLRERNEEQCVVVSGESGSGKTEAARIVLQYVTVAGSGPSGAQQDPALAPIKLIRDRLLQAGPLLEAFGNAKTHKNDNSSRFGKYLDVEFDFKGDPVGGTFTSYLLEKSRVTRQLAGERNFHIFYQLLTGADIQLLKSLKLHRNIDNYAFLRPSRPLSMETIDDKRDFQVTKKALETLGFSAEDVVQIFKVVASVLKLGNIGFTPTSNIDGTEGCTVTNDYELFEVCGLLGTNPMELTSALTQRTILAGPVLDSPSTNPAPPPPPPSCGSLRGVKSGGCSSSAAGTPPSFVPSSSMSSTASRDVYEVCEMLQHSTLARLTLADERGSTSTAGELVVADLSASEATASRDILCRALYSRLFAWLVKQVNDATRVRKYGKRKVLGILDIYGFEVFEQNGFEQFIINFCNEKLQQAVADCTLRQRQEEMLREGIEWTPVDFFNNTPVCELIEKNNHGILAVLDEESQRGGPGGDESFLARLCHTCGSSAYFETRNCAPHSAPSDLPCNTSVPPNCFRLRHYAGTVTYGVTGFVDKNNDTLPLDLSLAMFRCEHPLLKNLFPEGNPKRTTLKRAASAGTQFKISVGALMGNLQSKTPHFVRCIKPNELKQPRIFENALVQHQVRYLCLVQTIKVRKSSFAHSESYESFLHRYKMLSPHTWPSWRGSAVEGASYLLRDLPLSSPHFAFGRTRIFVRGERTVAELEEFRRQRLEDLAALVQKMWRGYRCRQRYILMRQSQIVIASAWRSWRVRVQVYEWQIGKTRLFKGKKNLFCLYRVAREEYRELKRRKQIEWAVQVIQTHYLQWRRRQFLQRLCVSLPSESPMCREWPAAAKRLSDTSLLLRRIHHKWRCHKYRLKFDQTARNRMREKVTASIIFRDRKASYPRSVSHPFLGDYVRLRQNVQWKKICVETNDQYVVFADIINKITRSSGKFVPILFVLSTSSMLILDQRTLQIKYRVPAADIYRLSLSPYLDDVAIFHIKAGCELPSLAHEAGCSDCSRGGGSSPLQGAEHATGCLFQSDYGKKKGDFVFHTGHVIEIVTKLFLVIQNAVGKPPEVNINTEFEANFGSQTVMLSFKCAGLPEVQPGQIKIMRKGSRMEVLV</sequence>
<keyword evidence="5 9" id="KW-0518">Myosin</keyword>
<dbReference type="Pfam" id="PF06017">
    <property type="entry name" value="Myosin_TH1"/>
    <property type="match status" value="1"/>
</dbReference>
<dbReference type="Gene3D" id="1.20.120.720">
    <property type="entry name" value="Myosin VI head, motor domain, U50 subdomain"/>
    <property type="match status" value="2"/>
</dbReference>
<keyword evidence="3 9" id="KW-0067">ATP-binding</keyword>
<dbReference type="GO" id="GO:0005546">
    <property type="term" value="F:phosphatidylinositol-4,5-bisphosphate binding"/>
    <property type="evidence" value="ECO:0007669"/>
    <property type="project" value="UniProtKB-ARBA"/>
</dbReference>
<dbReference type="GO" id="GO:0007015">
    <property type="term" value="P:actin filament organization"/>
    <property type="evidence" value="ECO:0007669"/>
    <property type="project" value="TreeGrafter"/>
</dbReference>
<dbReference type="AlphaFoldDB" id="A0A8S1E7U7"/>
<dbReference type="PANTHER" id="PTHR13140">
    <property type="entry name" value="MYOSIN"/>
    <property type="match status" value="1"/>
</dbReference>
<dbReference type="GO" id="GO:0000146">
    <property type="term" value="F:microfilament motor activity"/>
    <property type="evidence" value="ECO:0007669"/>
    <property type="project" value="TreeGrafter"/>
</dbReference>
<dbReference type="PROSITE" id="PS51456">
    <property type="entry name" value="MYOSIN_MOTOR"/>
    <property type="match status" value="1"/>
</dbReference>
<dbReference type="GO" id="GO:0016459">
    <property type="term" value="C:myosin complex"/>
    <property type="evidence" value="ECO:0007669"/>
    <property type="project" value="UniProtKB-KW"/>
</dbReference>
<evidence type="ECO:0000259" key="12">
    <source>
        <dbReference type="PROSITE" id="PS51757"/>
    </source>
</evidence>
<keyword evidence="6 9" id="KW-0505">Motor protein</keyword>
<evidence type="ECO:0000256" key="9">
    <source>
        <dbReference type="PROSITE-ProRule" id="PRU00782"/>
    </source>
</evidence>
<dbReference type="Gene3D" id="1.20.58.530">
    <property type="match status" value="1"/>
</dbReference>
<dbReference type="InterPro" id="IPR036961">
    <property type="entry name" value="Kinesin_motor_dom_sf"/>
</dbReference>
<feature type="region of interest" description="Actin-binding" evidence="9">
    <location>
        <begin position="731"/>
        <end position="753"/>
    </location>
</feature>
<dbReference type="InterPro" id="IPR027417">
    <property type="entry name" value="P-loop_NTPase"/>
</dbReference>
<dbReference type="FunFam" id="1.10.10.820:FF:000001">
    <property type="entry name" value="Myosin heavy chain"/>
    <property type="match status" value="1"/>
</dbReference>
<evidence type="ECO:0000256" key="1">
    <source>
        <dbReference type="ARBA" id="ARBA00008314"/>
    </source>
</evidence>
<evidence type="ECO:0000313" key="14">
    <source>
        <dbReference type="Proteomes" id="UP000494165"/>
    </source>
</evidence>
<evidence type="ECO:0000313" key="13">
    <source>
        <dbReference type="EMBL" id="CAB3388403.1"/>
    </source>
</evidence>
<dbReference type="Gene3D" id="1.10.10.820">
    <property type="match status" value="1"/>
</dbReference>
<dbReference type="SUPFAM" id="SSF52540">
    <property type="entry name" value="P-loop containing nucleoside triphosphate hydrolases"/>
    <property type="match status" value="2"/>
</dbReference>